<organism evidence="2 3">
    <name type="scientific">Gimesia maris</name>
    <dbReference type="NCBI Taxonomy" id="122"/>
    <lineage>
        <taxon>Bacteria</taxon>
        <taxon>Pseudomonadati</taxon>
        <taxon>Planctomycetota</taxon>
        <taxon>Planctomycetia</taxon>
        <taxon>Planctomycetales</taxon>
        <taxon>Planctomycetaceae</taxon>
        <taxon>Gimesia</taxon>
    </lineage>
</organism>
<dbReference type="Proteomes" id="UP000263642">
    <property type="component" value="Unassembled WGS sequence"/>
</dbReference>
<proteinExistence type="predicted"/>
<dbReference type="AlphaFoldDB" id="A0A3D3R8V4"/>
<evidence type="ECO:0000256" key="1">
    <source>
        <dbReference type="SAM" id="Phobius"/>
    </source>
</evidence>
<feature type="transmembrane region" description="Helical" evidence="1">
    <location>
        <begin position="6"/>
        <end position="28"/>
    </location>
</feature>
<protein>
    <recommendedName>
        <fullName evidence="4">DoxX</fullName>
    </recommendedName>
</protein>
<evidence type="ECO:0000313" key="3">
    <source>
        <dbReference type="Proteomes" id="UP000263642"/>
    </source>
</evidence>
<accession>A0A3D3R8V4</accession>
<evidence type="ECO:0000313" key="2">
    <source>
        <dbReference type="EMBL" id="HCO24447.1"/>
    </source>
</evidence>
<gene>
    <name evidence="2" type="ORF">DIT97_15950</name>
</gene>
<sequence length="413" mass="46485">MQDLKRITGIAILFIVVLRLSIGWQLLYEGLWKIDTLSSNRPWTAAGYLNNAKGPFRDHFRNMTGDPNDLNWLDADKVKAKWLGWEQRFLNHYPNLTDAQKSRLHQMVSGSDYFAAELSALPPGVKFNGSLGEVIEYDPKRQRLIVNGEKHLTPAEKQRLQKMVPVKKGPNGKLTGGTALDREYFDAVEKVYARSSRLSYIEKMQASLRGNPELAGQIDVEQEGTIDGKRVGKIEQYKIALDRYEQRLTKADQDFKVDHLNKIWSEIQSMKASLVNPIRAMEDEMESEASKLLTPEQLAAGPVPLENTQIHRVNMMTIYSLTILGVLLLIGFGTRIAALASAGMLLSFYLVMPPWPGVPPVPGPEHSFIINKNLIEVLALLAIAALPTGTWFGIDGLVYRFFHSRKNKTNKTN</sequence>
<feature type="transmembrane region" description="Helical" evidence="1">
    <location>
        <begin position="377"/>
        <end position="402"/>
    </location>
</feature>
<dbReference type="EMBL" id="DQAY01000094">
    <property type="protein sequence ID" value="HCO24447.1"/>
    <property type="molecule type" value="Genomic_DNA"/>
</dbReference>
<comment type="caution">
    <text evidence="2">The sequence shown here is derived from an EMBL/GenBank/DDBJ whole genome shotgun (WGS) entry which is preliminary data.</text>
</comment>
<feature type="transmembrane region" description="Helical" evidence="1">
    <location>
        <begin position="318"/>
        <end position="351"/>
    </location>
</feature>
<keyword evidence="1" id="KW-0472">Membrane</keyword>
<evidence type="ECO:0008006" key="4">
    <source>
        <dbReference type="Google" id="ProtNLM"/>
    </source>
</evidence>
<reference evidence="2 3" key="1">
    <citation type="journal article" date="2018" name="Nat. Biotechnol.">
        <title>A standardized bacterial taxonomy based on genome phylogeny substantially revises the tree of life.</title>
        <authorList>
            <person name="Parks D.H."/>
            <person name="Chuvochina M."/>
            <person name="Waite D.W."/>
            <person name="Rinke C."/>
            <person name="Skarshewski A."/>
            <person name="Chaumeil P.A."/>
            <person name="Hugenholtz P."/>
        </authorList>
    </citation>
    <scope>NUCLEOTIDE SEQUENCE [LARGE SCALE GENOMIC DNA]</scope>
    <source>
        <strain evidence="2">UBA9375</strain>
    </source>
</reference>
<keyword evidence="1" id="KW-1133">Transmembrane helix</keyword>
<name>A0A3D3R8V4_9PLAN</name>
<keyword evidence="1" id="KW-0812">Transmembrane</keyword>